<keyword evidence="5" id="KW-1185">Reference proteome</keyword>
<organism evidence="4 5">
    <name type="scientific">Trapa incisa</name>
    <dbReference type="NCBI Taxonomy" id="236973"/>
    <lineage>
        <taxon>Eukaryota</taxon>
        <taxon>Viridiplantae</taxon>
        <taxon>Streptophyta</taxon>
        <taxon>Embryophyta</taxon>
        <taxon>Tracheophyta</taxon>
        <taxon>Spermatophyta</taxon>
        <taxon>Magnoliopsida</taxon>
        <taxon>eudicotyledons</taxon>
        <taxon>Gunneridae</taxon>
        <taxon>Pentapetalae</taxon>
        <taxon>rosids</taxon>
        <taxon>malvids</taxon>
        <taxon>Myrtales</taxon>
        <taxon>Lythraceae</taxon>
        <taxon>Trapa</taxon>
    </lineage>
</organism>
<evidence type="ECO:0000259" key="3">
    <source>
        <dbReference type="Pfam" id="PF04783"/>
    </source>
</evidence>
<proteinExistence type="predicted"/>
<dbReference type="InterPro" id="IPR006868">
    <property type="entry name" value="DUF630"/>
</dbReference>
<dbReference type="PANTHER" id="PTHR21450:SF35">
    <property type="entry name" value="TRANSCRIPTION FACTOR, PUTATIVE (DUF630 AND DUF632)-RELATED"/>
    <property type="match status" value="1"/>
</dbReference>
<evidence type="ECO:0000313" key="4">
    <source>
        <dbReference type="EMBL" id="KAK4776032.1"/>
    </source>
</evidence>
<accession>A0AAN7L7S5</accession>
<gene>
    <name evidence="4" type="ORF">SAY87_023993</name>
</gene>
<dbReference type="PANTHER" id="PTHR21450">
    <property type="entry name" value="PROTEIN ALTERED PHOSPHATE STARVATION RESPONSE 1"/>
    <property type="match status" value="1"/>
</dbReference>
<sequence length="715" mass="80050">MGSANSKVDNNQALGMCKARKKFIRQTIESRYLLAAAHLSYTQSLRNIGIALRRYAEAEIPIESSLSTSATELEKTPSHCSYPSPSPSHVVDALDSPSPPVVARLSYMKFRQSAPVAVVLDPVMETNASINDGNASLALPPPPPPFQRESGASWDFFHPIDETESFRFAGPCEVDLEFDDLKGWSQFKEANTNCSEFNSSCQPDDGSYKELGSSNDGLHAIQGTDAAATTSGLGKGNGECNDPEKEKPVTRNEVCAEREDPSEFITHRAKDFLSSIKDIEHKFFRASESGKEMSRMLEANKVRIGMSDTRGQSSSSAIKAACQLVCCRKKQGTISHESGQEGMKMIVWKRSTSSTSSSSRNPLAGAVKDDVSESGSDFFEDFCMISGSHSSTLERLYAWERKIYDEVKASESIRKVYDRRCHQLRHQFAKGCRSQVIDKTRVAVKDLHSRIIVALHSVDSISKRIEKMRDEELQPQLVELVHGFIRMWKAMLECHHTQYITISLAYHSRSLSGSTPRGGEGRRQVMSHLRHEIECFRFSFSNWVNSLTSYIEALNGWLQNCILLPPESRRIRNRRPWKPWSPRTALAPPIFVLCRDWLEGLKKTLSGHELSDALKEFLSDIHDLIEEEVDNGQQKAHDLHHHKGSIGDPAVVKDEERSAFAPSNLSCVQSSLTKVLDRMTKYSEAALKMYEDVKQKNDTATTAYSNCRPARSKTV</sequence>
<reference evidence="4 5" key="1">
    <citation type="journal article" date="2023" name="Hortic Res">
        <title>Pangenome of water caltrop reveals structural variations and asymmetric subgenome divergence after allopolyploidization.</title>
        <authorList>
            <person name="Zhang X."/>
            <person name="Chen Y."/>
            <person name="Wang L."/>
            <person name="Yuan Y."/>
            <person name="Fang M."/>
            <person name="Shi L."/>
            <person name="Lu R."/>
            <person name="Comes H.P."/>
            <person name="Ma Y."/>
            <person name="Chen Y."/>
            <person name="Huang G."/>
            <person name="Zhou Y."/>
            <person name="Zheng Z."/>
            <person name="Qiu Y."/>
        </authorList>
    </citation>
    <scope>NUCLEOTIDE SEQUENCE [LARGE SCALE GENOMIC DNA]</scope>
    <source>
        <tissue evidence="4">Roots</tissue>
    </source>
</reference>
<name>A0AAN7L7S5_9MYRT</name>
<feature type="region of interest" description="Disordered" evidence="1">
    <location>
        <begin position="73"/>
        <end position="93"/>
    </location>
</feature>
<dbReference type="EMBL" id="JAXIOK010000003">
    <property type="protein sequence ID" value="KAK4776032.1"/>
    <property type="molecule type" value="Genomic_DNA"/>
</dbReference>
<dbReference type="Proteomes" id="UP001345219">
    <property type="component" value="Chromosome 18"/>
</dbReference>
<feature type="compositionally biased region" description="Low complexity" evidence="1">
    <location>
        <begin position="78"/>
        <end position="89"/>
    </location>
</feature>
<dbReference type="AlphaFoldDB" id="A0AAN7L7S5"/>
<protein>
    <submittedName>
        <fullName evidence="4">Uncharacterized protein</fullName>
    </submittedName>
</protein>
<dbReference type="Pfam" id="PF04782">
    <property type="entry name" value="DUF632"/>
    <property type="match status" value="1"/>
</dbReference>
<feature type="domain" description="DUF632" evidence="2">
    <location>
        <begin position="273"/>
        <end position="622"/>
    </location>
</feature>
<dbReference type="InterPro" id="IPR006867">
    <property type="entry name" value="DUF632"/>
</dbReference>
<feature type="domain" description="DUF630" evidence="3">
    <location>
        <begin position="1"/>
        <end position="59"/>
    </location>
</feature>
<evidence type="ECO:0000313" key="5">
    <source>
        <dbReference type="Proteomes" id="UP001345219"/>
    </source>
</evidence>
<evidence type="ECO:0000256" key="1">
    <source>
        <dbReference type="SAM" id="MobiDB-lite"/>
    </source>
</evidence>
<dbReference type="Pfam" id="PF04783">
    <property type="entry name" value="DUF630"/>
    <property type="match status" value="1"/>
</dbReference>
<comment type="caution">
    <text evidence="4">The sequence shown here is derived from an EMBL/GenBank/DDBJ whole genome shotgun (WGS) entry which is preliminary data.</text>
</comment>
<evidence type="ECO:0000259" key="2">
    <source>
        <dbReference type="Pfam" id="PF04782"/>
    </source>
</evidence>